<protein>
    <submittedName>
        <fullName evidence="2">Os07g0684300 protein</fullName>
    </submittedName>
</protein>
<dbReference type="AlphaFoldDB" id="C7J4W2"/>
<gene>
    <name evidence="2" type="ordered locus">Os07g0684300</name>
</gene>
<feature type="region of interest" description="Disordered" evidence="1">
    <location>
        <begin position="37"/>
        <end position="87"/>
    </location>
</feature>
<accession>C7J4W2</accession>
<proteinExistence type="predicted"/>
<reference evidence="2 3" key="1">
    <citation type="journal article" date="2005" name="Nature">
        <title>The map-based sequence of the rice genome.</title>
        <authorList>
            <consortium name="International rice genome sequencing project (IRGSP)"/>
            <person name="Matsumoto T."/>
            <person name="Wu J."/>
            <person name="Kanamori H."/>
            <person name="Katayose Y."/>
            <person name="Fujisawa M."/>
            <person name="Namiki N."/>
            <person name="Mizuno H."/>
            <person name="Yamamoto K."/>
            <person name="Antonio B.A."/>
            <person name="Baba T."/>
            <person name="Sakata K."/>
            <person name="Nagamura Y."/>
            <person name="Aoki H."/>
            <person name="Arikawa K."/>
            <person name="Arita K."/>
            <person name="Bito T."/>
            <person name="Chiden Y."/>
            <person name="Fujitsuka N."/>
            <person name="Fukunaka R."/>
            <person name="Hamada M."/>
            <person name="Harada C."/>
            <person name="Hayashi A."/>
            <person name="Hijishita S."/>
            <person name="Honda M."/>
            <person name="Hosokawa S."/>
            <person name="Ichikawa Y."/>
            <person name="Idonuma A."/>
            <person name="Iijima M."/>
            <person name="Ikeda M."/>
            <person name="Ikeno M."/>
            <person name="Ito K."/>
            <person name="Ito S."/>
            <person name="Ito T."/>
            <person name="Ito Y."/>
            <person name="Ito Y."/>
            <person name="Iwabuchi A."/>
            <person name="Kamiya K."/>
            <person name="Karasawa W."/>
            <person name="Kurita K."/>
            <person name="Katagiri S."/>
            <person name="Kikuta A."/>
            <person name="Kobayashi H."/>
            <person name="Kobayashi N."/>
            <person name="Machita K."/>
            <person name="Maehara T."/>
            <person name="Masukawa M."/>
            <person name="Mizubayashi T."/>
            <person name="Mukai Y."/>
            <person name="Nagasaki H."/>
            <person name="Nagata Y."/>
            <person name="Naito S."/>
            <person name="Nakashima M."/>
            <person name="Nakama Y."/>
            <person name="Nakamichi Y."/>
            <person name="Nakamura M."/>
            <person name="Meguro A."/>
            <person name="Negishi M."/>
            <person name="Ohta I."/>
            <person name="Ohta T."/>
            <person name="Okamoto M."/>
            <person name="Ono N."/>
            <person name="Saji S."/>
            <person name="Sakaguchi M."/>
            <person name="Sakai K."/>
            <person name="Shibata M."/>
            <person name="Shimokawa T."/>
            <person name="Song J."/>
            <person name="Takazaki Y."/>
            <person name="Terasawa K."/>
            <person name="Tsugane M."/>
            <person name="Tsuji K."/>
            <person name="Ueda S."/>
            <person name="Waki K."/>
            <person name="Yamagata H."/>
            <person name="Yamamoto M."/>
            <person name="Yamamoto S."/>
            <person name="Yamane H."/>
            <person name="Yoshiki S."/>
            <person name="Yoshihara R."/>
            <person name="Yukawa K."/>
            <person name="Zhong H."/>
            <person name="Yano M."/>
            <person name="Yuan Q."/>
            <person name="Ouyang S."/>
            <person name="Liu J."/>
            <person name="Jones K.M."/>
            <person name="Gansberger K."/>
            <person name="Moffat K."/>
            <person name="Hill J."/>
            <person name="Bera J."/>
            <person name="Fadrosh D."/>
            <person name="Jin S."/>
            <person name="Johri S."/>
            <person name="Kim M."/>
            <person name="Overton L."/>
            <person name="Reardon M."/>
            <person name="Tsitrin T."/>
            <person name="Vuong H."/>
            <person name="Weaver B."/>
            <person name="Ciecko A."/>
            <person name="Tallon L."/>
            <person name="Jackson J."/>
            <person name="Pai G."/>
            <person name="Aken S.V."/>
            <person name="Utterback T."/>
            <person name="Reidmuller S."/>
            <person name="Feldblyum T."/>
            <person name="Hsiao J."/>
            <person name="Zismann V."/>
            <person name="Iobst S."/>
            <person name="de Vazeille A.R."/>
            <person name="Buell C.R."/>
            <person name="Ying K."/>
            <person name="Li Y."/>
            <person name="Lu T."/>
            <person name="Huang Y."/>
            <person name="Zhao Q."/>
            <person name="Feng Q."/>
            <person name="Zhang L."/>
            <person name="Zhu J."/>
            <person name="Weng Q."/>
            <person name="Mu J."/>
            <person name="Lu Y."/>
            <person name="Fan D."/>
            <person name="Liu Y."/>
            <person name="Guan J."/>
            <person name="Zhang Y."/>
            <person name="Yu S."/>
            <person name="Liu X."/>
            <person name="Zhang Y."/>
            <person name="Hong G."/>
            <person name="Han B."/>
            <person name="Choisne N."/>
            <person name="Demange N."/>
            <person name="Orjeda G."/>
            <person name="Samain S."/>
            <person name="Cattolico L."/>
            <person name="Pelletier E."/>
            <person name="Couloux A."/>
            <person name="Segurens B."/>
            <person name="Wincker P."/>
            <person name="D'Hont A."/>
            <person name="Scarpelli C."/>
            <person name="Weissenbach J."/>
            <person name="Salanoubat M."/>
            <person name="Quetier F."/>
            <person name="Yu Y."/>
            <person name="Kim H.R."/>
            <person name="Rambo T."/>
            <person name="Currie J."/>
            <person name="Collura K."/>
            <person name="Luo M."/>
            <person name="Yang T."/>
            <person name="Ammiraju J.S.S."/>
            <person name="Engler F."/>
            <person name="Soderlund C."/>
            <person name="Wing R.A."/>
            <person name="Palmer L.E."/>
            <person name="de la Bastide M."/>
            <person name="Spiegel L."/>
            <person name="Nascimento L."/>
            <person name="Zutavern T."/>
            <person name="O'Shaughnessy A."/>
            <person name="Dike S."/>
            <person name="Dedhia N."/>
            <person name="Preston R."/>
            <person name="Balija V."/>
            <person name="McCombie W.R."/>
            <person name="Chow T."/>
            <person name="Chen H."/>
            <person name="Chung M."/>
            <person name="Chen C."/>
            <person name="Shaw J."/>
            <person name="Wu H."/>
            <person name="Hsiao K."/>
            <person name="Chao Y."/>
            <person name="Chu M."/>
            <person name="Cheng C."/>
            <person name="Hour A."/>
            <person name="Lee P."/>
            <person name="Lin S."/>
            <person name="Lin Y."/>
            <person name="Liou J."/>
            <person name="Liu S."/>
            <person name="Hsing Y."/>
            <person name="Raghuvanshi S."/>
            <person name="Mohanty A."/>
            <person name="Bharti A.K."/>
            <person name="Gaur A."/>
            <person name="Gupta V."/>
            <person name="Kumar D."/>
            <person name="Ravi V."/>
            <person name="Vij S."/>
            <person name="Kapur A."/>
            <person name="Khurana P."/>
            <person name="Khurana P."/>
            <person name="Khurana J.P."/>
            <person name="Tyagi A.K."/>
            <person name="Gaikwad K."/>
            <person name="Singh A."/>
            <person name="Dalal V."/>
            <person name="Srivastava S."/>
            <person name="Dixit A."/>
            <person name="Pal A.K."/>
            <person name="Ghazi I.A."/>
            <person name="Yadav M."/>
            <person name="Pandit A."/>
            <person name="Bhargava A."/>
            <person name="Sureshbabu K."/>
            <person name="Batra K."/>
            <person name="Sharma T.R."/>
            <person name="Mohapatra T."/>
            <person name="Singh N.K."/>
            <person name="Messing J."/>
            <person name="Nelson A.B."/>
            <person name="Fuks G."/>
            <person name="Kavchok S."/>
            <person name="Keizer G."/>
            <person name="Linton E."/>
            <person name="Llaca V."/>
            <person name="Song R."/>
            <person name="Tanyolac B."/>
            <person name="Young S."/>
            <person name="Ho-Il K."/>
            <person name="Hahn J.H."/>
            <person name="Sangsakoo G."/>
            <person name="Vanavichit A."/>
            <person name="de Mattos Luiz.A.T."/>
            <person name="Zimmer P.D."/>
            <person name="Malone G."/>
            <person name="Dellagostin O."/>
            <person name="de Oliveira A.C."/>
            <person name="Bevan M."/>
            <person name="Bancroft I."/>
            <person name="Minx P."/>
            <person name="Cordum H."/>
            <person name="Wilson R."/>
            <person name="Cheng Z."/>
            <person name="Jin W."/>
            <person name="Jiang J."/>
            <person name="Leong S.A."/>
            <person name="Iwama H."/>
            <person name="Gojobori T."/>
            <person name="Itoh T."/>
            <person name="Niimura Y."/>
            <person name="Fujii Y."/>
            <person name="Habara T."/>
            <person name="Sakai H."/>
            <person name="Sato Y."/>
            <person name="Wilson G."/>
            <person name="Kumar K."/>
            <person name="McCouch S."/>
            <person name="Juretic N."/>
            <person name="Hoen D."/>
            <person name="Wright S."/>
            <person name="Bruskiewich R."/>
            <person name="Bureau T."/>
            <person name="Miyao A."/>
            <person name="Hirochika H."/>
            <person name="Nishikawa T."/>
            <person name="Kadowaki K."/>
            <person name="Sugiura M."/>
            <person name="Burr B."/>
            <person name="Sasaki T."/>
        </authorList>
    </citation>
    <scope>NUCLEOTIDE SEQUENCE [LARGE SCALE GENOMIC DNA]</scope>
    <source>
        <strain evidence="3">cv. Nipponbare</strain>
    </source>
</reference>
<organism evidence="2 3">
    <name type="scientific">Oryza sativa subsp. japonica</name>
    <name type="common">Rice</name>
    <dbReference type="NCBI Taxonomy" id="39947"/>
    <lineage>
        <taxon>Eukaryota</taxon>
        <taxon>Viridiplantae</taxon>
        <taxon>Streptophyta</taxon>
        <taxon>Embryophyta</taxon>
        <taxon>Tracheophyta</taxon>
        <taxon>Spermatophyta</taxon>
        <taxon>Magnoliopsida</taxon>
        <taxon>Liliopsida</taxon>
        <taxon>Poales</taxon>
        <taxon>Poaceae</taxon>
        <taxon>BOP clade</taxon>
        <taxon>Oryzoideae</taxon>
        <taxon>Oryzeae</taxon>
        <taxon>Oryzinae</taxon>
        <taxon>Oryza</taxon>
        <taxon>Oryza sativa</taxon>
    </lineage>
</organism>
<evidence type="ECO:0000313" key="2">
    <source>
        <dbReference type="EMBL" id="BAH94067.1"/>
    </source>
</evidence>
<feature type="compositionally biased region" description="Low complexity" evidence="1">
    <location>
        <begin position="45"/>
        <end position="56"/>
    </location>
</feature>
<name>C7J4W2_ORYSJ</name>
<evidence type="ECO:0000256" key="1">
    <source>
        <dbReference type="SAM" id="MobiDB-lite"/>
    </source>
</evidence>
<dbReference type="Proteomes" id="UP000000763">
    <property type="component" value="Chromosome 7"/>
</dbReference>
<dbReference type="KEGG" id="dosa:Os07g0684300"/>
<dbReference type="EMBL" id="AP008213">
    <property type="protein sequence ID" value="BAH94067.1"/>
    <property type="molecule type" value="Genomic_DNA"/>
</dbReference>
<reference evidence="3" key="2">
    <citation type="journal article" date="2008" name="Nucleic Acids Res.">
        <title>The rice annotation project database (RAP-DB): 2008 update.</title>
        <authorList>
            <consortium name="The rice annotation project (RAP)"/>
        </authorList>
    </citation>
    <scope>GENOME REANNOTATION</scope>
    <source>
        <strain evidence="3">cv. Nipponbare</strain>
    </source>
</reference>
<sequence length="102" mass="10683">MPTFYLSNTCLARARLLVYNLTLSQQVKLQILYPSRSAPATNHHPSQSAGSGSPGATRAAVRQSTGSPGAARAAFCQPPPTPFTSLPATTRAATHCLLSPGY</sequence>
<evidence type="ECO:0000313" key="3">
    <source>
        <dbReference type="Proteomes" id="UP000000763"/>
    </source>
</evidence>